<protein>
    <submittedName>
        <fullName evidence="2">Uncharacterized protein</fullName>
    </submittedName>
</protein>
<name>A0A9P8N4C2_9HYPO</name>
<feature type="region of interest" description="Disordered" evidence="1">
    <location>
        <begin position="57"/>
        <end position="81"/>
    </location>
</feature>
<comment type="caution">
    <text evidence="2">The sequence shown here is derived from an EMBL/GenBank/DDBJ whole genome shotgun (WGS) entry which is preliminary data.</text>
</comment>
<dbReference type="OrthoDB" id="5221152at2759"/>
<feature type="compositionally biased region" description="Low complexity" evidence="1">
    <location>
        <begin position="66"/>
        <end position="81"/>
    </location>
</feature>
<sequence>MPDSASISSASSTSSTSSAPAAAAPANGFGDKSGIKFQIKTGNTRWICTLQDRGSYERMKAARAASSSVSSSTTSSPPTSP</sequence>
<proteinExistence type="predicted"/>
<evidence type="ECO:0000313" key="3">
    <source>
        <dbReference type="Proteomes" id="UP000824596"/>
    </source>
</evidence>
<gene>
    <name evidence="2" type="ORF">HRG_02019</name>
</gene>
<accession>A0A9P8N4C2</accession>
<dbReference type="EMBL" id="JAIZPD010000002">
    <property type="protein sequence ID" value="KAH0966610.1"/>
    <property type="molecule type" value="Genomic_DNA"/>
</dbReference>
<evidence type="ECO:0000313" key="2">
    <source>
        <dbReference type="EMBL" id="KAH0966610.1"/>
    </source>
</evidence>
<feature type="region of interest" description="Disordered" evidence="1">
    <location>
        <begin position="1"/>
        <end position="35"/>
    </location>
</feature>
<feature type="compositionally biased region" description="Low complexity" evidence="1">
    <location>
        <begin position="1"/>
        <end position="26"/>
    </location>
</feature>
<keyword evidence="3" id="KW-1185">Reference proteome</keyword>
<reference evidence="2" key="1">
    <citation type="submission" date="2021-09" db="EMBL/GenBank/DDBJ databases">
        <title>A high-quality genome of the endoparasitic fungus Hirsutella rhossiliensis with a comparison of Hirsutella genomes reveals transposable elements contributing to genome size variation.</title>
        <authorList>
            <person name="Lin R."/>
            <person name="Jiao Y."/>
            <person name="Sun X."/>
            <person name="Ling J."/>
            <person name="Xie B."/>
            <person name="Cheng X."/>
        </authorList>
    </citation>
    <scope>NUCLEOTIDE SEQUENCE</scope>
    <source>
        <strain evidence="2">HR02</strain>
    </source>
</reference>
<organism evidence="2 3">
    <name type="scientific">Hirsutella rhossiliensis</name>
    <dbReference type="NCBI Taxonomy" id="111463"/>
    <lineage>
        <taxon>Eukaryota</taxon>
        <taxon>Fungi</taxon>
        <taxon>Dikarya</taxon>
        <taxon>Ascomycota</taxon>
        <taxon>Pezizomycotina</taxon>
        <taxon>Sordariomycetes</taxon>
        <taxon>Hypocreomycetidae</taxon>
        <taxon>Hypocreales</taxon>
        <taxon>Ophiocordycipitaceae</taxon>
        <taxon>Hirsutella</taxon>
    </lineage>
</organism>
<dbReference type="RefSeq" id="XP_044724123.1">
    <property type="nucleotide sequence ID" value="XM_044860490.1"/>
</dbReference>
<dbReference type="AlphaFoldDB" id="A0A9P8N4C2"/>
<evidence type="ECO:0000256" key="1">
    <source>
        <dbReference type="SAM" id="MobiDB-lite"/>
    </source>
</evidence>
<dbReference type="GeneID" id="68351148"/>
<dbReference type="Proteomes" id="UP000824596">
    <property type="component" value="Unassembled WGS sequence"/>
</dbReference>